<evidence type="ECO:0000313" key="1">
    <source>
        <dbReference type="EMBL" id="KAK0440733.1"/>
    </source>
</evidence>
<dbReference type="Proteomes" id="UP001175226">
    <property type="component" value="Unassembled WGS sequence"/>
</dbReference>
<keyword evidence="2" id="KW-1185">Reference proteome</keyword>
<accession>A0AA39MNS0</accession>
<dbReference type="EMBL" id="JAUEPT010000032">
    <property type="protein sequence ID" value="KAK0440733.1"/>
    <property type="molecule type" value="Genomic_DNA"/>
</dbReference>
<proteinExistence type="predicted"/>
<reference evidence="1" key="1">
    <citation type="submission" date="2023-06" db="EMBL/GenBank/DDBJ databases">
        <authorList>
            <consortium name="Lawrence Berkeley National Laboratory"/>
            <person name="Ahrendt S."/>
            <person name="Sahu N."/>
            <person name="Indic B."/>
            <person name="Wong-Bajracharya J."/>
            <person name="Merenyi Z."/>
            <person name="Ke H.-M."/>
            <person name="Monk M."/>
            <person name="Kocsube S."/>
            <person name="Drula E."/>
            <person name="Lipzen A."/>
            <person name="Balint B."/>
            <person name="Henrissat B."/>
            <person name="Andreopoulos B."/>
            <person name="Martin F.M."/>
            <person name="Harder C.B."/>
            <person name="Rigling D."/>
            <person name="Ford K.L."/>
            <person name="Foster G.D."/>
            <person name="Pangilinan J."/>
            <person name="Papanicolaou A."/>
            <person name="Barry K."/>
            <person name="LaButti K."/>
            <person name="Viragh M."/>
            <person name="Koriabine M."/>
            <person name="Yan M."/>
            <person name="Riley R."/>
            <person name="Champramary S."/>
            <person name="Plett K.L."/>
            <person name="Tsai I.J."/>
            <person name="Slot J."/>
            <person name="Sipos G."/>
            <person name="Plett J."/>
            <person name="Nagy L.G."/>
            <person name="Grigoriev I.V."/>
        </authorList>
    </citation>
    <scope>NUCLEOTIDE SEQUENCE</scope>
    <source>
        <strain evidence="1">FPL87.14</strain>
    </source>
</reference>
<organism evidence="1 2">
    <name type="scientific">Armillaria borealis</name>
    <dbReference type="NCBI Taxonomy" id="47425"/>
    <lineage>
        <taxon>Eukaryota</taxon>
        <taxon>Fungi</taxon>
        <taxon>Dikarya</taxon>
        <taxon>Basidiomycota</taxon>
        <taxon>Agaricomycotina</taxon>
        <taxon>Agaricomycetes</taxon>
        <taxon>Agaricomycetidae</taxon>
        <taxon>Agaricales</taxon>
        <taxon>Marasmiineae</taxon>
        <taxon>Physalacriaceae</taxon>
        <taxon>Armillaria</taxon>
    </lineage>
</organism>
<comment type="caution">
    <text evidence="1">The sequence shown here is derived from an EMBL/GenBank/DDBJ whole genome shotgun (WGS) entry which is preliminary data.</text>
</comment>
<protein>
    <submittedName>
        <fullName evidence="1">Uncharacterized protein</fullName>
    </submittedName>
</protein>
<dbReference type="SUPFAM" id="SSF51735">
    <property type="entry name" value="NAD(P)-binding Rossmann-fold domains"/>
    <property type="match status" value="1"/>
</dbReference>
<name>A0AA39MNS0_9AGAR</name>
<dbReference type="Gene3D" id="3.40.50.720">
    <property type="entry name" value="NAD(P)-binding Rossmann-like Domain"/>
    <property type="match status" value="1"/>
</dbReference>
<dbReference type="InterPro" id="IPR036291">
    <property type="entry name" value="NAD(P)-bd_dom_sf"/>
</dbReference>
<evidence type="ECO:0000313" key="2">
    <source>
        <dbReference type="Proteomes" id="UP001175226"/>
    </source>
</evidence>
<dbReference type="AlphaFoldDB" id="A0AA39MNS0"/>
<sequence>MIAIAFAANGVKVYITRRRLDVLAKAAASVTGVPGTQMDVRRRKHQAGAKHIEEIDRKFDILVNKFVCRALRSSRPYTDAFRVPDLLVLPYRPHHKTYARRRSL</sequence>
<gene>
    <name evidence="1" type="ORF">EV421DRAFT_760675</name>
</gene>